<comment type="subunit">
    <text evidence="2">Heterodimer of SbcC and SbcD.</text>
</comment>
<dbReference type="SUPFAM" id="SSF52540">
    <property type="entry name" value="P-loop containing nucleoside triphosphate hydrolases"/>
    <property type="match status" value="1"/>
</dbReference>
<dbReference type="HOGENOM" id="CLU_004785_3_0_11"/>
<feature type="coiled-coil region" evidence="4">
    <location>
        <begin position="154"/>
        <end position="191"/>
    </location>
</feature>
<keyword evidence="6" id="KW-1185">Reference proteome</keyword>
<dbReference type="PANTHER" id="PTHR32114:SF2">
    <property type="entry name" value="ABC TRANSPORTER ABCH.3"/>
    <property type="match status" value="1"/>
</dbReference>
<dbReference type="EMBL" id="CAIZ01000129">
    <property type="protein sequence ID" value="CCH70484.1"/>
    <property type="molecule type" value="Genomic_DNA"/>
</dbReference>
<dbReference type="GO" id="GO:0004527">
    <property type="term" value="F:exonuclease activity"/>
    <property type="evidence" value="ECO:0007669"/>
    <property type="project" value="UniProtKB-KW"/>
</dbReference>
<dbReference type="Pfam" id="PF13558">
    <property type="entry name" value="SbcC_Walker_B"/>
    <property type="match status" value="1"/>
</dbReference>
<dbReference type="STRING" id="1193181.BN10_590001"/>
<gene>
    <name evidence="5" type="ORF">BN10_590001</name>
</gene>
<dbReference type="AlphaFoldDB" id="N0E5F8"/>
<evidence type="ECO:0000256" key="3">
    <source>
        <dbReference type="ARBA" id="ARBA00013368"/>
    </source>
</evidence>
<dbReference type="Gene3D" id="3.40.50.300">
    <property type="entry name" value="P-loop containing nucleotide triphosphate hydrolases"/>
    <property type="match status" value="1"/>
</dbReference>
<keyword evidence="5" id="KW-0269">Exonuclease</keyword>
<evidence type="ECO:0000313" key="6">
    <source>
        <dbReference type="Proteomes" id="UP000013167"/>
    </source>
</evidence>
<reference evidence="5 6" key="1">
    <citation type="journal article" date="2013" name="ISME J.">
        <title>A metabolic model for members of the genus Tetrasphaera involved in enhanced biological phosphorus removal.</title>
        <authorList>
            <person name="Kristiansen R."/>
            <person name="Nguyen H.T.T."/>
            <person name="Saunders A.M."/>
            <person name="Nielsen J.L."/>
            <person name="Wimmer R."/>
            <person name="Le V.Q."/>
            <person name="McIlroy S.J."/>
            <person name="Petrovski S."/>
            <person name="Seviour R.J."/>
            <person name="Calteau A."/>
            <person name="Nielsen K.L."/>
            <person name="Nielsen P.H."/>
        </authorList>
    </citation>
    <scope>NUCLEOTIDE SEQUENCE [LARGE SCALE GENOMIC DNA]</scope>
    <source>
        <strain evidence="5 6">Lp2</strain>
    </source>
</reference>
<organism evidence="5 6">
    <name type="scientific">Phycicoccus elongatus Lp2</name>
    <dbReference type="NCBI Taxonomy" id="1193181"/>
    <lineage>
        <taxon>Bacteria</taxon>
        <taxon>Bacillati</taxon>
        <taxon>Actinomycetota</taxon>
        <taxon>Actinomycetes</taxon>
        <taxon>Micrococcales</taxon>
        <taxon>Intrasporangiaceae</taxon>
        <taxon>Phycicoccus</taxon>
    </lineage>
</organism>
<dbReference type="eggNOG" id="COG0419">
    <property type="taxonomic scope" value="Bacteria"/>
</dbReference>
<keyword evidence="5" id="KW-0378">Hydrolase</keyword>
<comment type="caution">
    <text evidence="5">The sequence shown here is derived from an EMBL/GenBank/DDBJ whole genome shotgun (WGS) entry which is preliminary data.</text>
</comment>
<evidence type="ECO:0000313" key="5">
    <source>
        <dbReference type="EMBL" id="CCH70484.1"/>
    </source>
</evidence>
<evidence type="ECO:0000256" key="2">
    <source>
        <dbReference type="ARBA" id="ARBA00011322"/>
    </source>
</evidence>
<evidence type="ECO:0000256" key="1">
    <source>
        <dbReference type="ARBA" id="ARBA00006930"/>
    </source>
</evidence>
<dbReference type="OrthoDB" id="9795626at2"/>
<sequence length="745" mass="78082">MTDAATLAEQQAGATLAAARASAQLRDRGRWARSALAALDAALPAHAARMAEVEAARRAAGLAGHLAAVRRTEAEVERAATGLRASLTALTARGLPTEPETLDDVLRAARDLDPTARELQASLDGATSDDLTLQAARDAERTAAAAAEERSHLVSAAQGRVDEVTRRLAAATEAEHDLTAVDRDLAAARDQQTLLVANVADHDTRSGLVEQRRGARDHAHEARTAHADLRDRQFEGRAAQLAAALVDGSPCAVCGAVEHPAPASDADPVSDVELSGAAMAADEAQAQVAALDVRIAAIEAAIATREAQLDGQDVATVDARLAELTQRRARVLAAHDRLAALRAEAADSTTALVLASEEHQQAQKAHAAALALLERAREAQARHRTTVERLTGEHQGCPCRPDGVERWTIEHHDGVCALLQAALRARETLRTAGDAHRAATDAATEALAEAGFENASDAAAARLSADALASRLEAIREHEERRVAARTTLTDPGVSAAMADPPVDLEAIAAAHESARVALAAATRDQVDAERTVAALRRLTPSAITAAAARDATVARHDRVQALADLATGVGADNTLRMRLTAYVLAARLERVVAFANDRLGSLGAGRYLLEHTDTRSGQGRSGLGLRVLDQWTGQARETSSLSGGETFMASLALALGLADAVRSELGGRDLGTLFVDEGFGTLDDESLEDVMALLDGLQSGGRIVGIVSHVADLRARIPHQLVVTKTPDGSTVDVVRDDALHRTA</sequence>
<dbReference type="PANTHER" id="PTHR32114">
    <property type="entry name" value="ABC TRANSPORTER ABCH.3"/>
    <property type="match status" value="1"/>
</dbReference>
<evidence type="ECO:0000256" key="4">
    <source>
        <dbReference type="SAM" id="Coils"/>
    </source>
</evidence>
<comment type="similarity">
    <text evidence="1">Belongs to the SMC family. SbcC subfamily.</text>
</comment>
<protein>
    <recommendedName>
        <fullName evidence="3">Nuclease SbcCD subunit C</fullName>
    </recommendedName>
</protein>
<accession>N0E5F8</accession>
<feature type="coiled-coil region" evidence="4">
    <location>
        <begin position="359"/>
        <end position="393"/>
    </location>
</feature>
<name>N0E5F8_9MICO</name>
<dbReference type="InterPro" id="IPR027417">
    <property type="entry name" value="P-loop_NTPase"/>
</dbReference>
<dbReference type="Proteomes" id="UP000013167">
    <property type="component" value="Unassembled WGS sequence"/>
</dbReference>
<keyword evidence="5" id="KW-0540">Nuclease</keyword>
<keyword evidence="4" id="KW-0175">Coiled coil</keyword>
<proteinExistence type="inferred from homology"/>